<accession>A0AAC9WFQ4</accession>
<dbReference type="GO" id="GO:0043565">
    <property type="term" value="F:sequence-specific DNA binding"/>
    <property type="evidence" value="ECO:0007669"/>
    <property type="project" value="InterPro"/>
</dbReference>
<evidence type="ECO:0000259" key="4">
    <source>
        <dbReference type="PROSITE" id="PS01124"/>
    </source>
</evidence>
<dbReference type="PROSITE" id="PS01124">
    <property type="entry name" value="HTH_ARAC_FAMILY_2"/>
    <property type="match status" value="1"/>
</dbReference>
<keyword evidence="7" id="KW-1185">Reference proteome</keyword>
<evidence type="ECO:0000313" key="8">
    <source>
        <dbReference type="Proteomes" id="UP000192478"/>
    </source>
</evidence>
<reference evidence="5 7" key="1">
    <citation type="submission" date="2016-10" db="EMBL/GenBank/DDBJ databases">
        <title>Complete Genome Sequence of Acetogen Clostridium formicoaceticum ATCC 27076.</title>
        <authorList>
            <person name="Bao T."/>
            <person name="Cheng C."/>
            <person name="Zhao J."/>
            <person name="Yang S.-T."/>
            <person name="Wang J."/>
            <person name="Wang M."/>
        </authorList>
    </citation>
    <scope>NUCLEOTIDE SEQUENCE [LARGE SCALE GENOMIC DNA]</scope>
    <source>
        <strain evidence="5 7">ATCC 27076</strain>
    </source>
</reference>
<dbReference type="PROSITE" id="PS00041">
    <property type="entry name" value="HTH_ARAC_FAMILY_1"/>
    <property type="match status" value="1"/>
</dbReference>
<feature type="domain" description="HTH araC/xylS-type" evidence="4">
    <location>
        <begin position="187"/>
        <end position="285"/>
    </location>
</feature>
<dbReference type="InterPro" id="IPR009057">
    <property type="entry name" value="Homeodomain-like_sf"/>
</dbReference>
<dbReference type="SUPFAM" id="SSF46689">
    <property type="entry name" value="Homeodomain-like"/>
    <property type="match status" value="2"/>
</dbReference>
<dbReference type="PANTHER" id="PTHR43280">
    <property type="entry name" value="ARAC-FAMILY TRANSCRIPTIONAL REGULATOR"/>
    <property type="match status" value="1"/>
</dbReference>
<evidence type="ECO:0000256" key="2">
    <source>
        <dbReference type="ARBA" id="ARBA00023125"/>
    </source>
</evidence>
<dbReference type="Proteomes" id="UP000192478">
    <property type="component" value="Chromosome"/>
</dbReference>
<dbReference type="Pfam" id="PF12833">
    <property type="entry name" value="HTH_18"/>
    <property type="match status" value="1"/>
</dbReference>
<dbReference type="EMBL" id="CP017603">
    <property type="protein sequence ID" value="AOY76527.1"/>
    <property type="molecule type" value="Genomic_DNA"/>
</dbReference>
<dbReference type="Gene3D" id="1.10.10.60">
    <property type="entry name" value="Homeodomain-like"/>
    <property type="match status" value="2"/>
</dbReference>
<dbReference type="PRINTS" id="PR00032">
    <property type="entry name" value="HTHARAC"/>
</dbReference>
<keyword evidence="2" id="KW-0238">DNA-binding</keyword>
<dbReference type="Proteomes" id="UP000177894">
    <property type="component" value="Chromosome"/>
</dbReference>
<dbReference type="InterPro" id="IPR020449">
    <property type="entry name" value="Tscrpt_reg_AraC-type_HTH"/>
</dbReference>
<keyword evidence="3" id="KW-0804">Transcription</keyword>
<evidence type="ECO:0000313" key="7">
    <source>
        <dbReference type="Proteomes" id="UP000177894"/>
    </source>
</evidence>
<dbReference type="InterPro" id="IPR037923">
    <property type="entry name" value="HTH-like"/>
</dbReference>
<dbReference type="AlphaFoldDB" id="A0AAC9WFQ4"/>
<dbReference type="InterPro" id="IPR018060">
    <property type="entry name" value="HTH_AraC"/>
</dbReference>
<reference evidence="6 8" key="2">
    <citation type="submission" date="2017-03" db="EMBL/GenBank/DDBJ databases">
        <title>Complete sequence of Clostridium formicaceticum DSM 92.</title>
        <authorList>
            <person name="Poehlein A."/>
            <person name="Karl M."/>
            <person name="Bengelsdorf F.R."/>
            <person name="Duerre P."/>
            <person name="Daniel R."/>
        </authorList>
    </citation>
    <scope>NUCLEOTIDE SEQUENCE [LARGE SCALE GENOMIC DNA]</scope>
    <source>
        <strain evidence="6 8">DSM 92</strain>
    </source>
</reference>
<dbReference type="SMART" id="SM00342">
    <property type="entry name" value="HTH_ARAC"/>
    <property type="match status" value="1"/>
</dbReference>
<organism evidence="6 8">
    <name type="scientific">Clostridium formicaceticum</name>
    <dbReference type="NCBI Taxonomy" id="1497"/>
    <lineage>
        <taxon>Bacteria</taxon>
        <taxon>Bacillati</taxon>
        <taxon>Bacillota</taxon>
        <taxon>Clostridia</taxon>
        <taxon>Eubacteriales</taxon>
        <taxon>Clostridiaceae</taxon>
        <taxon>Clostridium</taxon>
    </lineage>
</organism>
<dbReference type="GO" id="GO:0003700">
    <property type="term" value="F:DNA-binding transcription factor activity"/>
    <property type="evidence" value="ECO:0007669"/>
    <property type="project" value="InterPro"/>
</dbReference>
<dbReference type="KEGG" id="cfm:BJL90_12050"/>
<evidence type="ECO:0000313" key="5">
    <source>
        <dbReference type="EMBL" id="AOY76527.1"/>
    </source>
</evidence>
<dbReference type="InterPro" id="IPR018062">
    <property type="entry name" value="HTH_AraC-typ_CS"/>
</dbReference>
<dbReference type="RefSeq" id="WP_070968233.1">
    <property type="nucleotide sequence ID" value="NZ_CP017603.1"/>
</dbReference>
<sequence>MDSCLLKNLLGEMPMPASETVDAYMGDQMAVVIPKTDVYTEGLHIHGGYQFMMPFTTSCLFKVEKRTIIIEPNKFFPFNPEQTHWIADKSTNLRTLSMFIDKEYLHETSDSVYDRKNIFFENYNAKLDANTQNLIRMFVEEARNRQTGYNFILESLSTNITINLLRQMKSNLLSVTNRQFIERESIKKAIDFLWDNYKESFSLQDVTKVANLSASQLIRSFKYETGKTPFDYLLDIKIERSKEMLRLKQHTVTEVCFTCGFNSLSHFSTIFKKKVGVTPSTYRQLFLKT</sequence>
<evidence type="ECO:0000313" key="6">
    <source>
        <dbReference type="EMBL" id="ARE86939.1"/>
    </source>
</evidence>
<name>A0AAC9WFQ4_9CLOT</name>
<dbReference type="EMBL" id="CP020559">
    <property type="protein sequence ID" value="ARE86939.1"/>
    <property type="molecule type" value="Genomic_DNA"/>
</dbReference>
<evidence type="ECO:0000256" key="1">
    <source>
        <dbReference type="ARBA" id="ARBA00023015"/>
    </source>
</evidence>
<keyword evidence="1" id="KW-0805">Transcription regulation</keyword>
<dbReference type="PANTHER" id="PTHR43280:SF28">
    <property type="entry name" value="HTH-TYPE TRANSCRIPTIONAL ACTIVATOR RHAS"/>
    <property type="match status" value="1"/>
</dbReference>
<evidence type="ECO:0000256" key="3">
    <source>
        <dbReference type="ARBA" id="ARBA00023163"/>
    </source>
</evidence>
<dbReference type="SUPFAM" id="SSF51215">
    <property type="entry name" value="Regulatory protein AraC"/>
    <property type="match status" value="1"/>
</dbReference>
<proteinExistence type="predicted"/>
<protein>
    <submittedName>
        <fullName evidence="6">HTH-type transcriptional activator RhaS</fullName>
    </submittedName>
</protein>
<gene>
    <name evidence="6" type="primary">rhaS_1</name>
    <name evidence="5" type="ORF">BJL90_12050</name>
    <name evidence="6" type="ORF">CLFO_13230</name>
</gene>